<dbReference type="AlphaFoldDB" id="A0A9D3WJ43"/>
<organism evidence="1 2">
    <name type="scientific">Gossypium stocksii</name>
    <dbReference type="NCBI Taxonomy" id="47602"/>
    <lineage>
        <taxon>Eukaryota</taxon>
        <taxon>Viridiplantae</taxon>
        <taxon>Streptophyta</taxon>
        <taxon>Embryophyta</taxon>
        <taxon>Tracheophyta</taxon>
        <taxon>Spermatophyta</taxon>
        <taxon>Magnoliopsida</taxon>
        <taxon>eudicotyledons</taxon>
        <taxon>Gunneridae</taxon>
        <taxon>Pentapetalae</taxon>
        <taxon>rosids</taxon>
        <taxon>malvids</taxon>
        <taxon>Malvales</taxon>
        <taxon>Malvaceae</taxon>
        <taxon>Malvoideae</taxon>
        <taxon>Gossypium</taxon>
    </lineage>
</organism>
<sequence>MTTSHCAACHSTVHYHGRRPFPLHHRGQQQHPSTAVVDSQQLPSTIRQSRVVAPYPISKFYAHLNSSTLTTLHVRGKEFSLSSTVITVLFSLLDVDDDDYSAMEANANEESIQDVLRIVTIPKANWKTLRQSTR</sequence>
<dbReference type="Proteomes" id="UP000828251">
    <property type="component" value="Unassembled WGS sequence"/>
</dbReference>
<dbReference type="EMBL" id="JAIQCV010000001">
    <property type="protein sequence ID" value="KAH1129471.1"/>
    <property type="molecule type" value="Genomic_DNA"/>
</dbReference>
<keyword evidence="2" id="KW-1185">Reference proteome</keyword>
<name>A0A9D3WJ43_9ROSI</name>
<reference evidence="1 2" key="1">
    <citation type="journal article" date="2021" name="Plant Biotechnol. J.">
        <title>Multi-omics assisted identification of the key and species-specific regulatory components of drought-tolerant mechanisms in Gossypium stocksii.</title>
        <authorList>
            <person name="Yu D."/>
            <person name="Ke L."/>
            <person name="Zhang D."/>
            <person name="Wu Y."/>
            <person name="Sun Y."/>
            <person name="Mei J."/>
            <person name="Sun J."/>
            <person name="Sun Y."/>
        </authorList>
    </citation>
    <scope>NUCLEOTIDE SEQUENCE [LARGE SCALE GENOMIC DNA]</scope>
    <source>
        <strain evidence="2">cv. E1</strain>
        <tissue evidence="1">Leaf</tissue>
    </source>
</reference>
<accession>A0A9D3WJ43</accession>
<comment type="caution">
    <text evidence="1">The sequence shown here is derived from an EMBL/GenBank/DDBJ whole genome shotgun (WGS) entry which is preliminary data.</text>
</comment>
<gene>
    <name evidence="1" type="ORF">J1N35_000849</name>
</gene>
<protein>
    <submittedName>
        <fullName evidence="1">Uncharacterized protein</fullName>
    </submittedName>
</protein>
<proteinExistence type="predicted"/>
<evidence type="ECO:0000313" key="2">
    <source>
        <dbReference type="Proteomes" id="UP000828251"/>
    </source>
</evidence>
<evidence type="ECO:0000313" key="1">
    <source>
        <dbReference type="EMBL" id="KAH1129471.1"/>
    </source>
</evidence>